<name>A0AAD8JX89_TARER</name>
<accession>A0AAD8JX89</accession>
<keyword evidence="2" id="KW-1185">Reference proteome</keyword>
<dbReference type="Proteomes" id="UP001229421">
    <property type="component" value="Unassembled WGS sequence"/>
</dbReference>
<dbReference type="AlphaFoldDB" id="A0AAD8JX89"/>
<sequence>MVIKLIIGISTKNSSIKGRRHWILRTEKPLGGDVLVCCMLLTRCCRFDKLIFCSNVRSLTIIFGWCWCKSYLTEGIIIVKGMHFVYSSMGWILAFSLGFGITKSNLIMGCLWPLSCG</sequence>
<proteinExistence type="predicted"/>
<evidence type="ECO:0000313" key="2">
    <source>
        <dbReference type="Proteomes" id="UP001229421"/>
    </source>
</evidence>
<protein>
    <submittedName>
        <fullName evidence="1">Uncharacterized protein</fullName>
    </submittedName>
</protein>
<dbReference type="EMBL" id="JAUHHV010000010">
    <property type="protein sequence ID" value="KAK1411518.1"/>
    <property type="molecule type" value="Genomic_DNA"/>
</dbReference>
<evidence type="ECO:0000313" key="1">
    <source>
        <dbReference type="EMBL" id="KAK1411518.1"/>
    </source>
</evidence>
<organism evidence="1 2">
    <name type="scientific">Tagetes erecta</name>
    <name type="common">African marigold</name>
    <dbReference type="NCBI Taxonomy" id="13708"/>
    <lineage>
        <taxon>Eukaryota</taxon>
        <taxon>Viridiplantae</taxon>
        <taxon>Streptophyta</taxon>
        <taxon>Embryophyta</taxon>
        <taxon>Tracheophyta</taxon>
        <taxon>Spermatophyta</taxon>
        <taxon>Magnoliopsida</taxon>
        <taxon>eudicotyledons</taxon>
        <taxon>Gunneridae</taxon>
        <taxon>Pentapetalae</taxon>
        <taxon>asterids</taxon>
        <taxon>campanulids</taxon>
        <taxon>Asterales</taxon>
        <taxon>Asteraceae</taxon>
        <taxon>Asteroideae</taxon>
        <taxon>Heliantheae alliance</taxon>
        <taxon>Tageteae</taxon>
        <taxon>Tagetes</taxon>
    </lineage>
</organism>
<comment type="caution">
    <text evidence="1">The sequence shown here is derived from an EMBL/GenBank/DDBJ whole genome shotgun (WGS) entry which is preliminary data.</text>
</comment>
<gene>
    <name evidence="1" type="ORF">QVD17_38068</name>
</gene>
<reference evidence="1" key="1">
    <citation type="journal article" date="2023" name="bioRxiv">
        <title>Improved chromosome-level genome assembly for marigold (Tagetes erecta).</title>
        <authorList>
            <person name="Jiang F."/>
            <person name="Yuan L."/>
            <person name="Wang S."/>
            <person name="Wang H."/>
            <person name="Xu D."/>
            <person name="Wang A."/>
            <person name="Fan W."/>
        </authorList>
    </citation>
    <scope>NUCLEOTIDE SEQUENCE</scope>
    <source>
        <strain evidence="1">WSJ</strain>
        <tissue evidence="1">Leaf</tissue>
    </source>
</reference>